<dbReference type="AlphaFoldDB" id="A0A0D8FW72"/>
<keyword evidence="3" id="KW-1185">Reference proteome</keyword>
<protein>
    <submittedName>
        <fullName evidence="2">Uncharacterized protein</fullName>
    </submittedName>
</protein>
<comment type="caution">
    <text evidence="2">The sequence shown here is derived from an EMBL/GenBank/DDBJ whole genome shotgun (WGS) entry which is preliminary data.</text>
</comment>
<organism evidence="2 3">
    <name type="scientific">Ferrimicrobium acidiphilum DSM 19497</name>
    <dbReference type="NCBI Taxonomy" id="1121877"/>
    <lineage>
        <taxon>Bacteria</taxon>
        <taxon>Bacillati</taxon>
        <taxon>Actinomycetota</taxon>
        <taxon>Acidimicrobiia</taxon>
        <taxon>Acidimicrobiales</taxon>
        <taxon>Acidimicrobiaceae</taxon>
        <taxon>Ferrimicrobium</taxon>
    </lineage>
</organism>
<dbReference type="GeneID" id="78372361"/>
<keyword evidence="1" id="KW-0812">Transmembrane</keyword>
<evidence type="ECO:0000256" key="1">
    <source>
        <dbReference type="SAM" id="Phobius"/>
    </source>
</evidence>
<keyword evidence="1" id="KW-1133">Transmembrane helix</keyword>
<accession>A0A0D8FW72</accession>
<feature type="transmembrane region" description="Helical" evidence="1">
    <location>
        <begin position="118"/>
        <end position="135"/>
    </location>
</feature>
<dbReference type="EMBL" id="JXUW01000007">
    <property type="protein sequence ID" value="KJE77194.1"/>
    <property type="molecule type" value="Genomic_DNA"/>
</dbReference>
<feature type="transmembrane region" description="Helical" evidence="1">
    <location>
        <begin position="77"/>
        <end position="98"/>
    </location>
</feature>
<feature type="transmembrane region" description="Helical" evidence="1">
    <location>
        <begin position="45"/>
        <end position="65"/>
    </location>
</feature>
<dbReference type="RefSeq" id="WP_035388853.1">
    <property type="nucleotide sequence ID" value="NZ_JQKF01000007.1"/>
</dbReference>
<evidence type="ECO:0000313" key="3">
    <source>
        <dbReference type="Proteomes" id="UP000032336"/>
    </source>
</evidence>
<sequence length="143" mass="15465">MKIIWERLRAEDRILSATVVAVAVTLFLPWHSFAILSVAGTTDGFHSWGFLTVLGVLLLAFVLTSDESFFARHTPKVSIGAWRVVGAGLMFAGAALYLTVGPGSYHSTEVAAAYGPSYGVYLTFLIALAALLLTFRQGRRSVQ</sequence>
<reference evidence="2 3" key="1">
    <citation type="submission" date="2015-01" db="EMBL/GenBank/DDBJ databases">
        <title>Draft genome of the acidophilic iron oxidizer Ferrimicrobium acidiphilum strain T23.</title>
        <authorList>
            <person name="Poehlein A."/>
            <person name="Eisen S."/>
            <person name="Schloemann M."/>
            <person name="Johnson B.D."/>
            <person name="Daniel R."/>
            <person name="Muehling M."/>
        </authorList>
    </citation>
    <scope>NUCLEOTIDE SEQUENCE [LARGE SCALE GENOMIC DNA]</scope>
    <source>
        <strain evidence="2 3">T23</strain>
    </source>
</reference>
<dbReference type="Proteomes" id="UP000032336">
    <property type="component" value="Unassembled WGS sequence"/>
</dbReference>
<gene>
    <name evidence="2" type="ORF">FEAC_11270</name>
</gene>
<evidence type="ECO:0000313" key="2">
    <source>
        <dbReference type="EMBL" id="KJE77194.1"/>
    </source>
</evidence>
<dbReference type="eggNOG" id="ENOG5031DDU">
    <property type="taxonomic scope" value="Bacteria"/>
</dbReference>
<keyword evidence="1" id="KW-0472">Membrane</keyword>
<feature type="transmembrane region" description="Helical" evidence="1">
    <location>
        <begin position="12"/>
        <end position="33"/>
    </location>
</feature>
<dbReference type="STRING" id="1121877.FEAC_11270"/>
<proteinExistence type="predicted"/>
<name>A0A0D8FW72_9ACTN</name>